<feature type="domain" description="Glycoside hydrolase 35 catalytic" evidence="3">
    <location>
        <begin position="27"/>
        <end position="188"/>
    </location>
</feature>
<evidence type="ECO:0000256" key="1">
    <source>
        <dbReference type="ARBA" id="ARBA00009809"/>
    </source>
</evidence>
<dbReference type="PANTHER" id="PTHR23421">
    <property type="entry name" value="BETA-GALACTOSIDASE RELATED"/>
    <property type="match status" value="1"/>
</dbReference>
<feature type="domain" description="GLMA-like second" evidence="4">
    <location>
        <begin position="485"/>
        <end position="537"/>
    </location>
</feature>
<evidence type="ECO:0000256" key="2">
    <source>
        <dbReference type="RuleBase" id="RU003679"/>
    </source>
</evidence>
<dbReference type="EMBL" id="BAABDO010000024">
    <property type="protein sequence ID" value="GAA4137457.1"/>
    <property type="molecule type" value="Genomic_DNA"/>
</dbReference>
<sequence length="683" mass="72560">MTPAPKSGGRLADLLPLPGDRLPILAEYPYYRAAPEAWADNLRGLRELGADVITAYVPWRLHELGPDPAGGLRYDFQGDTHPQRDLFGFLDRAAAAGLLVILKPGPYVHGEIRLGGLPDRVTAFPARRSLDGGTVTEERLPMPSAHAPAFARAAAEWLTAFRERVLERWAAPHGPVVALQVGNEGIFGEIHRPMDSEDFSEAALRGHADRTGEKPAVPADPDGRMRWAVQSGAAIREALAAYRDTLSGTLPLVLNLPLPGLPGPRREPEAWLVRAADALPEGVLAGNTSWSGNARTSDEALAALWLGMRLHRTDTLEDNWGFTWSDESYTDPATPLYNVMLGLAFGSSVVSVYTACTTYHWAPGIGPDEDGLRAEGRNPDHFAPPYCPGAPLDESGKLHPNASALRLLDVFSDWAGGFLRRTRPEPGAWLVADPVAVAESAWPTAAEEAGPTPVGVAVTAALRWMLNGGAEVDVLPQAPDADGGVLLVAGGGSMRRRTQQALAELVSAGQRCVVVGPVPERDEHGDVCDLLGQALRAAGDTGRHVPVAAADLDASVARVLEALGMSPDGAEAGGGAVLVLRRCADDAEVVWLFNRSDSPRTVADVLDGGVTVRLAPRGAAVLVADGRELRYFLVHTGTAESTEPASLNTGHGESELQFHDHTVGRRTATGWELHAAEDVTTGI</sequence>
<dbReference type="InterPro" id="IPR054746">
    <property type="entry name" value="GLMA-like_second"/>
</dbReference>
<evidence type="ECO:0000259" key="4">
    <source>
        <dbReference type="Pfam" id="PF22369"/>
    </source>
</evidence>
<keyword evidence="6" id="KW-1185">Reference proteome</keyword>
<dbReference type="InterPro" id="IPR001944">
    <property type="entry name" value="Glycoside_Hdrlase_35"/>
</dbReference>
<protein>
    <recommendedName>
        <fullName evidence="7">Beta-galactosidase</fullName>
    </recommendedName>
</protein>
<evidence type="ECO:0000313" key="6">
    <source>
        <dbReference type="Proteomes" id="UP001500266"/>
    </source>
</evidence>
<accession>A0ABP7YL03</accession>
<organism evidence="5 6">
    <name type="scientific">Actinomadura keratinilytica</name>
    <dbReference type="NCBI Taxonomy" id="547461"/>
    <lineage>
        <taxon>Bacteria</taxon>
        <taxon>Bacillati</taxon>
        <taxon>Actinomycetota</taxon>
        <taxon>Actinomycetes</taxon>
        <taxon>Streptosporangiales</taxon>
        <taxon>Thermomonosporaceae</taxon>
        <taxon>Actinomadura</taxon>
    </lineage>
</organism>
<gene>
    <name evidence="5" type="ORF">GCM10022416_21980</name>
</gene>
<dbReference type="Pfam" id="PF22369">
    <property type="entry name" value="GLMA_2nd"/>
    <property type="match status" value="1"/>
</dbReference>
<dbReference type="InterPro" id="IPR017853">
    <property type="entry name" value="GH"/>
</dbReference>
<comment type="caution">
    <text evidence="5">The sequence shown here is derived from an EMBL/GenBank/DDBJ whole genome shotgun (WGS) entry which is preliminary data.</text>
</comment>
<evidence type="ECO:0000313" key="5">
    <source>
        <dbReference type="EMBL" id="GAA4137457.1"/>
    </source>
</evidence>
<dbReference type="InterPro" id="IPR031330">
    <property type="entry name" value="Gly_Hdrlase_35_cat"/>
</dbReference>
<reference evidence="6" key="1">
    <citation type="journal article" date="2019" name="Int. J. Syst. Evol. Microbiol.">
        <title>The Global Catalogue of Microorganisms (GCM) 10K type strain sequencing project: providing services to taxonomists for standard genome sequencing and annotation.</title>
        <authorList>
            <consortium name="The Broad Institute Genomics Platform"/>
            <consortium name="The Broad Institute Genome Sequencing Center for Infectious Disease"/>
            <person name="Wu L."/>
            <person name="Ma J."/>
        </authorList>
    </citation>
    <scope>NUCLEOTIDE SEQUENCE [LARGE SCALE GENOMIC DNA]</scope>
    <source>
        <strain evidence="6">JCM 17316</strain>
    </source>
</reference>
<dbReference type="Pfam" id="PF01301">
    <property type="entry name" value="Glyco_hydro_35"/>
    <property type="match status" value="1"/>
</dbReference>
<comment type="similarity">
    <text evidence="1 2">Belongs to the glycosyl hydrolase 35 family.</text>
</comment>
<proteinExistence type="inferred from homology"/>
<dbReference type="RefSeq" id="WP_345020106.1">
    <property type="nucleotide sequence ID" value="NZ_BAABDO010000024.1"/>
</dbReference>
<dbReference type="Gene3D" id="3.20.20.80">
    <property type="entry name" value="Glycosidases"/>
    <property type="match status" value="1"/>
</dbReference>
<evidence type="ECO:0000259" key="3">
    <source>
        <dbReference type="Pfam" id="PF01301"/>
    </source>
</evidence>
<dbReference type="SUPFAM" id="SSF51445">
    <property type="entry name" value="(Trans)glycosidases"/>
    <property type="match status" value="1"/>
</dbReference>
<name>A0ABP7YL03_9ACTN</name>
<dbReference type="Proteomes" id="UP001500266">
    <property type="component" value="Unassembled WGS sequence"/>
</dbReference>
<evidence type="ECO:0008006" key="7">
    <source>
        <dbReference type="Google" id="ProtNLM"/>
    </source>
</evidence>